<protein>
    <submittedName>
        <fullName evidence="2">Uncharacterized protein</fullName>
    </submittedName>
</protein>
<keyword evidence="1" id="KW-0472">Membrane</keyword>
<feature type="transmembrane region" description="Helical" evidence="1">
    <location>
        <begin position="12"/>
        <end position="32"/>
    </location>
</feature>
<comment type="caution">
    <text evidence="2">The sequence shown here is derived from an EMBL/GenBank/DDBJ whole genome shotgun (WGS) entry which is preliminary data.</text>
</comment>
<dbReference type="Proteomes" id="UP000580797">
    <property type="component" value="Unassembled WGS sequence"/>
</dbReference>
<reference evidence="2 3" key="1">
    <citation type="submission" date="2020-08" db="EMBL/GenBank/DDBJ databases">
        <title>Sequencing the genomes of 1000 actinobacteria strains.</title>
        <authorList>
            <person name="Klenk H.-P."/>
        </authorList>
    </citation>
    <scope>NUCLEOTIDE SEQUENCE [LARGE SCALE GENOMIC DNA]</scope>
    <source>
        <strain evidence="2 3">DSM 105783</strain>
    </source>
</reference>
<proteinExistence type="predicted"/>
<gene>
    <name evidence="2" type="ORF">HD598_002117</name>
</gene>
<dbReference type="EMBL" id="JACHDR010000001">
    <property type="protein sequence ID" value="MBB5513430.1"/>
    <property type="molecule type" value="Genomic_DNA"/>
</dbReference>
<keyword evidence="1" id="KW-1133">Transmembrane helix</keyword>
<organism evidence="2 3">
    <name type="scientific">Neomicrococcus aestuarii</name>
    <dbReference type="NCBI Taxonomy" id="556325"/>
    <lineage>
        <taxon>Bacteria</taxon>
        <taxon>Bacillati</taxon>
        <taxon>Actinomycetota</taxon>
        <taxon>Actinomycetes</taxon>
        <taxon>Micrococcales</taxon>
        <taxon>Micrococcaceae</taxon>
        <taxon>Neomicrococcus</taxon>
    </lineage>
</organism>
<evidence type="ECO:0000256" key="1">
    <source>
        <dbReference type="SAM" id="Phobius"/>
    </source>
</evidence>
<accession>A0A7W8TWI6</accession>
<sequence>MNPTDYPPLSHVLAGVGFVFIIILAPCIAAWAL</sequence>
<evidence type="ECO:0000313" key="2">
    <source>
        <dbReference type="EMBL" id="MBB5513430.1"/>
    </source>
</evidence>
<name>A0A7W8TWI6_9MICC</name>
<dbReference type="AlphaFoldDB" id="A0A7W8TWI6"/>
<evidence type="ECO:0000313" key="3">
    <source>
        <dbReference type="Proteomes" id="UP000580797"/>
    </source>
</evidence>
<keyword evidence="1" id="KW-0812">Transmembrane</keyword>